<dbReference type="HOGENOM" id="CLU_031285_3_1_9"/>
<protein>
    <submittedName>
        <fullName evidence="6">Extracellular solute-binding protein family 1</fullName>
    </submittedName>
</protein>
<evidence type="ECO:0000256" key="4">
    <source>
        <dbReference type="ARBA" id="ARBA00022729"/>
    </source>
</evidence>
<feature type="chain" id="PRO_5038521736" evidence="5">
    <location>
        <begin position="31"/>
        <end position="467"/>
    </location>
</feature>
<dbReference type="InterPro" id="IPR050490">
    <property type="entry name" value="Bact_solute-bd_prot1"/>
</dbReference>
<evidence type="ECO:0000313" key="7">
    <source>
        <dbReference type="Proteomes" id="UP000001551"/>
    </source>
</evidence>
<dbReference type="PROSITE" id="PS51257">
    <property type="entry name" value="PROKAR_LIPOPROTEIN"/>
    <property type="match status" value="1"/>
</dbReference>
<evidence type="ECO:0000256" key="3">
    <source>
        <dbReference type="ARBA" id="ARBA00022448"/>
    </source>
</evidence>
<dbReference type="EMBL" id="CP002400">
    <property type="protein sequence ID" value="ADU26473.1"/>
    <property type="molecule type" value="Genomic_DNA"/>
</dbReference>
<dbReference type="STRING" id="663278.Ethha_0913"/>
<evidence type="ECO:0000313" key="6">
    <source>
        <dbReference type="EMBL" id="ADU26473.1"/>
    </source>
</evidence>
<dbReference type="CDD" id="cd14748">
    <property type="entry name" value="PBP2_UgpB"/>
    <property type="match status" value="1"/>
</dbReference>
<reference evidence="6 7" key="1">
    <citation type="submission" date="2010-12" db="EMBL/GenBank/DDBJ databases">
        <title>Complete sequence of Ethanoligenens harbinense YUAN-3.</title>
        <authorList>
            <person name="Lucas S."/>
            <person name="Copeland A."/>
            <person name="Lapidus A."/>
            <person name="Cheng J.-F."/>
            <person name="Bruce D."/>
            <person name="Goodwin L."/>
            <person name="Pitluck S."/>
            <person name="Chertkov O."/>
            <person name="Misra M."/>
            <person name="Detter J.C."/>
            <person name="Han C."/>
            <person name="Tapia R."/>
            <person name="Land M."/>
            <person name="Hauser L."/>
            <person name="Jeffries C."/>
            <person name="Kyrpides N."/>
            <person name="Ivanova N."/>
            <person name="Mikhailova N."/>
            <person name="Wang A."/>
            <person name="Mouttaki H."/>
            <person name="He Z."/>
            <person name="Zhou J."/>
            <person name="Hemme C.L."/>
            <person name="Woyke T."/>
        </authorList>
    </citation>
    <scope>NUCLEOTIDE SEQUENCE [LARGE SCALE GENOMIC DNA]</scope>
    <source>
        <strain evidence="7">DSM 18485 / JCM 12961 / CGMCC 1.5033 / YUAN-3</strain>
    </source>
</reference>
<dbReference type="eggNOG" id="COG1653">
    <property type="taxonomic scope" value="Bacteria"/>
</dbReference>
<name>E6U3Q6_ETHHY</name>
<dbReference type="RefSeq" id="WP_013484837.1">
    <property type="nucleotide sequence ID" value="NC_014828.1"/>
</dbReference>
<sequence length="467" mass="51005">MKKTTIKHRVLAICSAAVACTLLFSGCSTGGTSSSSSSAPTASVDLTSGPEVDLTFWHSMGGTNANALQTMVDDFNNQHAGHIKVTAQYQGSYDDAINKFKSAMVAKSGPDIMQSYELGTRYLIDSGFIEPMQDFINKDKWDVKQIDANIAAYYTVQGKLYSMPFNSSTPILYYNKDMFKEAGLDPANPPKTFEEIINDAPKLTKKDASGNVTQSALGMYVYGWFLDQSLNKMGKPSFDNGNGRTKAPTKIVFDTNGGGKTFLDMYQQLLKTGTMPAYAMKDADGQAAFVNGKLAMYINSTAGLAGLLKAINGKFDLGTAYYPAIDSKSVNGGVSIGGASLWMTKNSDARVMEAKWEFIKFMASAKEQAYWNTQTGYFPINVGAYNEQTFKDNVKKYPQFQTAIDQLHASSKSSVGGLCAIYTQVRKIEETEMQKMLNNQQSSDEALKNMASQIDGAMQDYNDANVK</sequence>
<comment type="subcellular location">
    <subcellularLocation>
        <location evidence="1">Cell envelope</location>
    </subcellularLocation>
</comment>
<dbReference type="SUPFAM" id="SSF53850">
    <property type="entry name" value="Periplasmic binding protein-like II"/>
    <property type="match status" value="1"/>
</dbReference>
<dbReference type="InterPro" id="IPR006059">
    <property type="entry name" value="SBP"/>
</dbReference>
<feature type="signal peptide" evidence="5">
    <location>
        <begin position="1"/>
        <end position="30"/>
    </location>
</feature>
<dbReference type="GO" id="GO:0030313">
    <property type="term" value="C:cell envelope"/>
    <property type="evidence" value="ECO:0007669"/>
    <property type="project" value="UniProtKB-SubCell"/>
</dbReference>
<dbReference type="KEGG" id="eha:Ethha_0913"/>
<dbReference type="PANTHER" id="PTHR43649:SF31">
    <property type="entry name" value="SN-GLYCEROL-3-PHOSPHATE-BINDING PERIPLASMIC PROTEIN UGPB"/>
    <property type="match status" value="1"/>
</dbReference>
<keyword evidence="3" id="KW-0813">Transport</keyword>
<gene>
    <name evidence="6" type="ordered locus">Ethha_0913</name>
</gene>
<dbReference type="Gene3D" id="3.40.190.10">
    <property type="entry name" value="Periplasmic binding protein-like II"/>
    <property type="match status" value="2"/>
</dbReference>
<comment type="similarity">
    <text evidence="2">Belongs to the bacterial solute-binding protein 1 family.</text>
</comment>
<dbReference type="PANTHER" id="PTHR43649">
    <property type="entry name" value="ARABINOSE-BINDING PROTEIN-RELATED"/>
    <property type="match status" value="1"/>
</dbReference>
<dbReference type="Pfam" id="PF13416">
    <property type="entry name" value="SBP_bac_8"/>
    <property type="match status" value="1"/>
</dbReference>
<dbReference type="Proteomes" id="UP000001551">
    <property type="component" value="Chromosome"/>
</dbReference>
<evidence type="ECO:0000256" key="1">
    <source>
        <dbReference type="ARBA" id="ARBA00004196"/>
    </source>
</evidence>
<accession>E6U3Q6</accession>
<keyword evidence="4 5" id="KW-0732">Signal</keyword>
<keyword evidence="7" id="KW-1185">Reference proteome</keyword>
<organism evidence="6 7">
    <name type="scientific">Ethanoligenens harbinense (strain DSM 18485 / JCM 12961 / CGMCC 1.5033 / YUAN-3)</name>
    <dbReference type="NCBI Taxonomy" id="663278"/>
    <lineage>
        <taxon>Bacteria</taxon>
        <taxon>Bacillati</taxon>
        <taxon>Bacillota</taxon>
        <taxon>Clostridia</taxon>
        <taxon>Eubacteriales</taxon>
        <taxon>Oscillospiraceae</taxon>
        <taxon>Ethanoligenens</taxon>
    </lineage>
</organism>
<evidence type="ECO:0000256" key="5">
    <source>
        <dbReference type="SAM" id="SignalP"/>
    </source>
</evidence>
<evidence type="ECO:0000256" key="2">
    <source>
        <dbReference type="ARBA" id="ARBA00008520"/>
    </source>
</evidence>
<dbReference type="AlphaFoldDB" id="E6U3Q6"/>
<proteinExistence type="inferred from homology"/>